<evidence type="ECO:0000256" key="1">
    <source>
        <dbReference type="SAM" id="Phobius"/>
    </source>
</evidence>
<keyword evidence="3" id="KW-1185">Reference proteome</keyword>
<sequence>MIQFRCWFCNRGYWKPDNQAGKRFECGCGRRAKVLYRSNRSSKTRSLTDWLLETLIYGGACAVFAFGLSFVLVTRLPFFARDFTPVIFATLIGLGAGAIFGEWALNWLGQKLRDRENE</sequence>
<keyword evidence="1" id="KW-0812">Transmembrane</keyword>
<evidence type="ECO:0000313" key="2">
    <source>
        <dbReference type="EMBL" id="VTS03891.1"/>
    </source>
</evidence>
<organism evidence="2 3">
    <name type="scientific">Gemmata massiliana</name>
    <dbReference type="NCBI Taxonomy" id="1210884"/>
    <lineage>
        <taxon>Bacteria</taxon>
        <taxon>Pseudomonadati</taxon>
        <taxon>Planctomycetota</taxon>
        <taxon>Planctomycetia</taxon>
        <taxon>Gemmatales</taxon>
        <taxon>Gemmataceae</taxon>
        <taxon>Gemmata</taxon>
    </lineage>
</organism>
<feature type="transmembrane region" description="Helical" evidence="1">
    <location>
        <begin position="50"/>
        <end position="73"/>
    </location>
</feature>
<dbReference type="KEGG" id="gms:SOIL9_70310"/>
<dbReference type="EMBL" id="LR593886">
    <property type="protein sequence ID" value="VTS03891.1"/>
    <property type="molecule type" value="Genomic_DNA"/>
</dbReference>
<accession>A0A6P2DQX6</accession>
<keyword evidence="1" id="KW-1133">Transmembrane helix</keyword>
<proteinExistence type="predicted"/>
<dbReference type="AlphaFoldDB" id="A0A6P2DQX6"/>
<evidence type="ECO:0000313" key="3">
    <source>
        <dbReference type="Proteomes" id="UP000464178"/>
    </source>
</evidence>
<keyword evidence="1" id="KW-0472">Membrane</keyword>
<reference evidence="2 3" key="1">
    <citation type="submission" date="2019-05" db="EMBL/GenBank/DDBJ databases">
        <authorList>
            <consortium name="Science for Life Laboratories"/>
        </authorList>
    </citation>
    <scope>NUCLEOTIDE SEQUENCE [LARGE SCALE GENOMIC DNA]</scope>
    <source>
        <strain evidence="2">Soil9</strain>
    </source>
</reference>
<dbReference type="Proteomes" id="UP000464178">
    <property type="component" value="Chromosome"/>
</dbReference>
<protein>
    <submittedName>
        <fullName evidence="2">Uncharacterized protein</fullName>
    </submittedName>
</protein>
<gene>
    <name evidence="2" type="ORF">SOIL9_70310</name>
</gene>
<feature type="transmembrane region" description="Helical" evidence="1">
    <location>
        <begin position="85"/>
        <end position="105"/>
    </location>
</feature>
<name>A0A6P2DQX6_9BACT</name>